<evidence type="ECO:0000256" key="11">
    <source>
        <dbReference type="SAM" id="Phobius"/>
    </source>
</evidence>
<dbReference type="GO" id="GO:0016020">
    <property type="term" value="C:membrane"/>
    <property type="evidence" value="ECO:0007669"/>
    <property type="project" value="InterPro"/>
</dbReference>
<dbReference type="InterPro" id="IPR003342">
    <property type="entry name" value="ArnT-like_N"/>
</dbReference>
<feature type="transmembrane region" description="Helical" evidence="11">
    <location>
        <begin position="38"/>
        <end position="57"/>
    </location>
</feature>
<evidence type="ECO:0000256" key="9">
    <source>
        <dbReference type="ARBA" id="ARBA00093617"/>
    </source>
</evidence>
<dbReference type="AlphaFoldDB" id="A0A1H9RHP7"/>
<evidence type="ECO:0000256" key="4">
    <source>
        <dbReference type="ARBA" id="ARBA00022676"/>
    </source>
</evidence>
<dbReference type="Proteomes" id="UP000198815">
    <property type="component" value="Unassembled WGS sequence"/>
</dbReference>
<keyword evidence="5 13" id="KW-0808">Transferase</keyword>
<comment type="subcellular location">
    <subcellularLocation>
        <location evidence="1">Endomembrane system</location>
        <topology evidence="1">Multi-pass membrane protein</topology>
    </subcellularLocation>
</comment>
<evidence type="ECO:0000256" key="3">
    <source>
        <dbReference type="ARBA" id="ARBA00007222"/>
    </source>
</evidence>
<keyword evidence="8 11" id="KW-0472">Membrane</keyword>
<reference evidence="13 14" key="1">
    <citation type="submission" date="2016-10" db="EMBL/GenBank/DDBJ databases">
        <authorList>
            <person name="de Groot N.N."/>
        </authorList>
    </citation>
    <scope>NUCLEOTIDE SEQUENCE [LARGE SCALE GENOMIC DNA]</scope>
    <source>
        <strain evidence="13 14">DSM 16859</strain>
    </source>
</reference>
<dbReference type="GO" id="GO:0012505">
    <property type="term" value="C:endomembrane system"/>
    <property type="evidence" value="ECO:0007669"/>
    <property type="project" value="UniProtKB-SubCell"/>
</dbReference>
<dbReference type="PANTHER" id="PTHR10050">
    <property type="entry name" value="DOLICHYL-PHOSPHATE-MANNOSE--PROTEIN MANNOSYLTRANSFERASE"/>
    <property type="match status" value="1"/>
</dbReference>
<feature type="transmembrane region" description="Helical" evidence="11">
    <location>
        <begin position="497"/>
        <end position="519"/>
    </location>
</feature>
<dbReference type="Pfam" id="PF02366">
    <property type="entry name" value="PMT"/>
    <property type="match status" value="1"/>
</dbReference>
<feature type="transmembrane region" description="Helical" evidence="11">
    <location>
        <begin position="438"/>
        <end position="455"/>
    </location>
</feature>
<dbReference type="InterPro" id="IPR027005">
    <property type="entry name" value="PMT-like"/>
</dbReference>
<feature type="transmembrane region" description="Helical" evidence="11">
    <location>
        <begin position="161"/>
        <end position="179"/>
    </location>
</feature>
<dbReference type="UniPathway" id="UPA00378"/>
<protein>
    <recommendedName>
        <fullName evidence="9">Polyprenol-phosphate-mannose--protein mannosyltransferase</fullName>
    </recommendedName>
    <alternativeName>
        <fullName evidence="10">Protein O-mannosyltransferase</fullName>
    </alternativeName>
</protein>
<evidence type="ECO:0000313" key="13">
    <source>
        <dbReference type="EMBL" id="SER72276.1"/>
    </source>
</evidence>
<keyword evidence="4 13" id="KW-0328">Glycosyltransferase</keyword>
<comment type="similarity">
    <text evidence="3">Belongs to the glycosyltransferase 39 family.</text>
</comment>
<dbReference type="EMBL" id="FOGZ01000007">
    <property type="protein sequence ID" value="SER72276.1"/>
    <property type="molecule type" value="Genomic_DNA"/>
</dbReference>
<evidence type="ECO:0000256" key="7">
    <source>
        <dbReference type="ARBA" id="ARBA00022989"/>
    </source>
</evidence>
<accession>A0A1H9RHP7</accession>
<keyword evidence="7 11" id="KW-1133">Transmembrane helix</keyword>
<dbReference type="GO" id="GO:0000030">
    <property type="term" value="F:mannosyltransferase activity"/>
    <property type="evidence" value="ECO:0007669"/>
    <property type="project" value="InterPro"/>
</dbReference>
<dbReference type="PANTHER" id="PTHR10050:SF46">
    <property type="entry name" value="PROTEIN O-MANNOSYL-TRANSFERASE 2"/>
    <property type="match status" value="1"/>
</dbReference>
<feature type="transmembrane region" description="Helical" evidence="11">
    <location>
        <begin position="254"/>
        <end position="271"/>
    </location>
</feature>
<dbReference type="GO" id="GO:0006493">
    <property type="term" value="P:protein O-linked glycosylation"/>
    <property type="evidence" value="ECO:0007669"/>
    <property type="project" value="InterPro"/>
</dbReference>
<evidence type="ECO:0000259" key="12">
    <source>
        <dbReference type="Pfam" id="PF02366"/>
    </source>
</evidence>
<organism evidence="13 14">
    <name type="scientific">Propionibacterium cyclohexanicum</name>
    <dbReference type="NCBI Taxonomy" id="64702"/>
    <lineage>
        <taxon>Bacteria</taxon>
        <taxon>Bacillati</taxon>
        <taxon>Actinomycetota</taxon>
        <taxon>Actinomycetes</taxon>
        <taxon>Propionibacteriales</taxon>
        <taxon>Propionibacteriaceae</taxon>
        <taxon>Propionibacterium</taxon>
    </lineage>
</organism>
<evidence type="ECO:0000256" key="2">
    <source>
        <dbReference type="ARBA" id="ARBA00004922"/>
    </source>
</evidence>
<gene>
    <name evidence="13" type="ORF">SAMN05443377_10785</name>
</gene>
<evidence type="ECO:0000256" key="6">
    <source>
        <dbReference type="ARBA" id="ARBA00022692"/>
    </source>
</evidence>
<proteinExistence type="inferred from homology"/>
<feature type="transmembrane region" description="Helical" evidence="11">
    <location>
        <begin position="414"/>
        <end position="431"/>
    </location>
</feature>
<sequence>MSPQPVAIDSPSPRLLRDVLPSTIDKLDDGAALRRDELRSWIVTAVLVVIGFLIRLVNLSRPNRLEFDETYYAKDAWSILHFGYERNWPSNADPQIAAGTTDIWEKSAEFIVHPQVGKWLIAVGEHLFGMNSFGWRFASLVIGSLFIGAVVRMARRLSRSTLIGGLAGLFIVVDGLSFVMSRIALLDIFQAFFTVAAVAAWLADRDWFRHRLADHLRQHGALNLAGSYGPLLLWRPWRLLSGVLFGLACGSKWNAVYVLACFAVLSLVFDYRARLTAGARRSAFHSLWREGVPHAATMVVLAMVVYLLTWSSWLFTQGGYDRQWGAQHPDDPLVKIIGAPLASLWQYHKEIFAFHTGTWIAHQTHTYQAHPFGWPVIGRVIGIDAVNDIQPGVDGCKAVNDTCLRVISGVGTPFLWWFAALAVIAGLFFWVGGRDWRFGVPIIAGAATWIGWFPNADRPTFYFYAIMIIPFTATVLAMILGKILGPTDAPPQRRRTGTIIVTAVTVLVIANFMFIYPILTDQLMTRKAWLLRMWFRSWI</sequence>
<feature type="transmembrane region" description="Helical" evidence="11">
    <location>
        <begin position="292"/>
        <end position="315"/>
    </location>
</feature>
<keyword evidence="6 11" id="KW-0812">Transmembrane</keyword>
<evidence type="ECO:0000256" key="1">
    <source>
        <dbReference type="ARBA" id="ARBA00004127"/>
    </source>
</evidence>
<dbReference type="STRING" id="64702.SAMN05443377_10785"/>
<evidence type="ECO:0000256" key="10">
    <source>
        <dbReference type="ARBA" id="ARBA00093644"/>
    </source>
</evidence>
<evidence type="ECO:0000256" key="5">
    <source>
        <dbReference type="ARBA" id="ARBA00022679"/>
    </source>
</evidence>
<feature type="transmembrane region" description="Helical" evidence="11">
    <location>
        <begin position="133"/>
        <end position="154"/>
    </location>
</feature>
<feature type="transmembrane region" description="Helical" evidence="11">
    <location>
        <begin position="461"/>
        <end position="485"/>
    </location>
</feature>
<comment type="pathway">
    <text evidence="2">Protein modification; protein glycosylation.</text>
</comment>
<keyword evidence="14" id="KW-1185">Reference proteome</keyword>
<evidence type="ECO:0000256" key="8">
    <source>
        <dbReference type="ARBA" id="ARBA00023136"/>
    </source>
</evidence>
<feature type="domain" description="ArnT-like N-terminal" evidence="12">
    <location>
        <begin position="46"/>
        <end position="265"/>
    </location>
</feature>
<name>A0A1H9RHP7_9ACTN</name>
<evidence type="ECO:0000313" key="14">
    <source>
        <dbReference type="Proteomes" id="UP000198815"/>
    </source>
</evidence>